<evidence type="ECO:0000313" key="2">
    <source>
        <dbReference type="Proteomes" id="UP000283633"/>
    </source>
</evidence>
<protein>
    <recommendedName>
        <fullName evidence="3">Extracellular protein</fullName>
    </recommendedName>
</protein>
<dbReference type="AlphaFoldDB" id="A0A426D579"/>
<sequence length="493" mass="55179">MRWQQRWLMMIGVGLGVTLMGAPTVQAAKVYRRSAVTKLKAKTYYSTSTTGKAYRFSGTRAKTRLKATVALKNYRQTTWKATKRVTLTRNHHAVKYVYVTNQQRKAHGWVWSGYLTLDSKRGKTVKGSTSKGVTSYRVKGDALTPYQSNKFSTVAVGNYALGAINYAYDSDYATTNSFQTANHTLKVAKRTSDSASNYVFKTALYLPIDYKGLGRKAVLGNPQSAAFSKNDHYLYVMYVDNAQASNAKQTGWVIRYDMTALSKLFGSSLVSQDRLRRATNHYYNGTVTAVDQQVLNCMKVGPRFTTGHAQSLALNPKTNQLWFIKSYKDSYTAVVERLSAKTLKPNAKVSFKLNSKVHMGSTLTFDKSGNAYYWTQTKSAWPTAPVNSVKFYKGVLGTGQVHFKLIMQGLAKAPGKVLQSVSYNQQNGRLYLVADESIFSVPLAKLGHLTTRDVSCTNFSGHREFEGLIWRHRSNAGYLLTNKGPELMRLSYQ</sequence>
<evidence type="ECO:0000313" key="1">
    <source>
        <dbReference type="EMBL" id="RRK09750.1"/>
    </source>
</evidence>
<dbReference type="RefSeq" id="WP_125072995.1">
    <property type="nucleotide sequence ID" value="NZ_QWZQ01000041.1"/>
</dbReference>
<gene>
    <name evidence="1" type="ORF">D1831_11125</name>
</gene>
<proteinExistence type="predicted"/>
<organism evidence="1 2">
    <name type="scientific">Lactiplantibacillus garii</name>
    <dbReference type="NCBI Taxonomy" id="2306423"/>
    <lineage>
        <taxon>Bacteria</taxon>
        <taxon>Bacillati</taxon>
        <taxon>Bacillota</taxon>
        <taxon>Bacilli</taxon>
        <taxon>Lactobacillales</taxon>
        <taxon>Lactobacillaceae</taxon>
        <taxon>Lactiplantibacillus</taxon>
    </lineage>
</organism>
<dbReference type="SUPFAM" id="SSF75011">
    <property type="entry name" value="3-carboxy-cis,cis-mucoante lactonizing enzyme"/>
    <property type="match status" value="1"/>
</dbReference>
<dbReference type="Proteomes" id="UP000283633">
    <property type="component" value="Unassembled WGS sequence"/>
</dbReference>
<dbReference type="OrthoDB" id="2276332at2"/>
<accession>A0A426D579</accession>
<reference evidence="1 2" key="1">
    <citation type="submission" date="2018-08" db="EMBL/GenBank/DDBJ databases">
        <title>Genome Lactobacillus garii FI11369.</title>
        <authorList>
            <person name="Diaz M."/>
            <person name="Narbad A."/>
        </authorList>
    </citation>
    <scope>NUCLEOTIDE SEQUENCE [LARGE SCALE GENOMIC DNA]</scope>
    <source>
        <strain evidence="1 2">FI11369</strain>
    </source>
</reference>
<evidence type="ECO:0008006" key="3">
    <source>
        <dbReference type="Google" id="ProtNLM"/>
    </source>
</evidence>
<comment type="caution">
    <text evidence="1">The sequence shown here is derived from an EMBL/GenBank/DDBJ whole genome shotgun (WGS) entry which is preliminary data.</text>
</comment>
<keyword evidence="2" id="KW-1185">Reference proteome</keyword>
<dbReference type="EMBL" id="QWZQ01000041">
    <property type="protein sequence ID" value="RRK09750.1"/>
    <property type="molecule type" value="Genomic_DNA"/>
</dbReference>
<name>A0A426D579_9LACO</name>